<evidence type="ECO:0000259" key="4">
    <source>
        <dbReference type="PROSITE" id="PS52035"/>
    </source>
</evidence>
<keyword evidence="2" id="KW-0732">Signal</keyword>
<evidence type="ECO:0000313" key="10">
    <source>
        <dbReference type="Proteomes" id="UP000471216"/>
    </source>
</evidence>
<protein>
    <submittedName>
        <fullName evidence="6">Peptidase M14</fullName>
    </submittedName>
    <submittedName>
        <fullName evidence="5">Zinc carboxypeptidase</fullName>
    </submittedName>
</protein>
<feature type="signal peptide" evidence="2">
    <location>
        <begin position="1"/>
        <end position="20"/>
    </location>
</feature>
<feature type="domain" description="Peptidase M14" evidence="4">
    <location>
        <begin position="60"/>
        <end position="359"/>
    </location>
</feature>
<feature type="chain" id="PRO_5033254581" evidence="2">
    <location>
        <begin position="21"/>
        <end position="858"/>
    </location>
</feature>
<name>A0A174SS30_PARDI</name>
<evidence type="ECO:0000313" key="8">
    <source>
        <dbReference type="Proteomes" id="UP000095332"/>
    </source>
</evidence>
<dbReference type="InterPro" id="IPR000253">
    <property type="entry name" value="FHA_dom"/>
</dbReference>
<sequence>MKASCIISLLFICVSVDLFAQPKAVETTYDLSYFLPEGNYQYDSNIPEPATVLGFQLGRQHADWGQVVEYMKALAEASDRVTLQEVGRTYQYRPFIEVVITSPENQRNIEKIREEHLALTDVDRSTDLDIRKMPVVVNLVYSIHGNEPSGVNASLAVAYFLAAAQSNEIDDLLRNTVIVLYPGANPDGINRFANWVNTTRSQTDVSDLNSREFQEPWPSSRTNHYWADCNRDWLMAQHPEGITGVNTYFKWMPNVLADQHEQGADRPYYFSPGHPKRTHQLTPRQNQELTAEVSAYCAKELDKIGTLYYSKEGYDDYYYGKGAAYGDIHGSVCLLYEQGTSRGHLRETRNGVRSFAWTIRNQAFGSYGTILAGYRLKDKLLAYQRDYYKNVKADIAKQPVKGYVFDTRGSRSVGYHFIENMGHHRINVYHLAKDFSVDGKTFKADEAFIIPVDQKNNTMIRAIMEDCLSYEDSTFYDISTWSFPYAFNLEFAQVKNTNGFIGKQVVENRFVPGQMIGGKSDYGYLFTNVEFYTPKVMYELLRKGIHVQASNRPFHFRSGDIEKEMGYGTILVSAWNQPVSSDELYELLSKLAKESGVDIYAATTGLMQDVDLGSPAYTALKLPKVAILVGRTMGVPDSGEAWFLLDRRFQMRPTLIEATATLTSRKLSRYNVIILANGIPDLTKESEKALKDWVANGGTLIASGKAYSWVNKSGILPISVKDASFKEDSTRYRAYSEKKEAAAGNSISGVILSCSLDSSHPLAWGLEQPEIAVLKKGNLIFEKDSDPYVSPLHYTEKPLLSGFLSEKNESLLRNTPAVFAKKYKSGAVFVFADDLNFRSYYFGTSKLFMNAVFFGECL</sequence>
<proteinExistence type="inferred from homology"/>
<dbReference type="Proteomes" id="UP000450599">
    <property type="component" value="Unassembled WGS sequence"/>
</dbReference>
<keyword evidence="5" id="KW-0645">Protease</keyword>
<dbReference type="GO" id="GO:0008270">
    <property type="term" value="F:zinc ion binding"/>
    <property type="evidence" value="ECO:0007669"/>
    <property type="project" value="InterPro"/>
</dbReference>
<comment type="similarity">
    <text evidence="1">Belongs to the peptidase M14 family.</text>
</comment>
<dbReference type="RefSeq" id="WP_057328065.1">
    <property type="nucleotide sequence ID" value="NZ_CZBM01000003.1"/>
</dbReference>
<dbReference type="SUPFAM" id="SSF52317">
    <property type="entry name" value="Class I glutamine amidotransferase-like"/>
    <property type="match status" value="1"/>
</dbReference>
<reference evidence="9 10" key="2">
    <citation type="journal article" date="2019" name="Nat. Med.">
        <title>A library of human gut bacterial isolates paired with longitudinal multiomics data enables mechanistic microbiome research.</title>
        <authorList>
            <person name="Poyet M."/>
            <person name="Groussin M."/>
            <person name="Gibbons S.M."/>
            <person name="Avila-Pacheco J."/>
            <person name="Jiang X."/>
            <person name="Kearney S.M."/>
            <person name="Perrotta A.R."/>
            <person name="Berdy B."/>
            <person name="Zhao S."/>
            <person name="Lieberman T.D."/>
            <person name="Swanson P.K."/>
            <person name="Smith M."/>
            <person name="Roesemann S."/>
            <person name="Alexander J.E."/>
            <person name="Rich S.A."/>
            <person name="Livny J."/>
            <person name="Vlamakis H."/>
            <person name="Clish C."/>
            <person name="Bullock K."/>
            <person name="Deik A."/>
            <person name="Scott J."/>
            <person name="Pierce K.A."/>
            <person name="Xavier R.J."/>
            <person name="Alm E.J."/>
        </authorList>
    </citation>
    <scope>NUCLEOTIDE SEQUENCE [LARGE SCALE GENOMIC DNA]</scope>
    <source>
        <strain evidence="7 10">BIOML-A10</strain>
        <strain evidence="6 9">BIOML-A11</strain>
    </source>
</reference>
<dbReference type="EMBL" id="CZBM01000003">
    <property type="protein sequence ID" value="CUP97950.1"/>
    <property type="molecule type" value="Genomic_DNA"/>
</dbReference>
<dbReference type="SUPFAM" id="SSF53187">
    <property type="entry name" value="Zn-dependent exopeptidases"/>
    <property type="match status" value="1"/>
</dbReference>
<keyword evidence="5" id="KW-0121">Carboxypeptidase</keyword>
<dbReference type="Pfam" id="PF00246">
    <property type="entry name" value="Peptidase_M14"/>
    <property type="match status" value="1"/>
</dbReference>
<evidence type="ECO:0000313" key="7">
    <source>
        <dbReference type="EMBL" id="MRZ06430.1"/>
    </source>
</evidence>
<dbReference type="CDD" id="cd03143">
    <property type="entry name" value="A4_beta-galactosidase_middle_domain"/>
    <property type="match status" value="1"/>
</dbReference>
<feature type="domain" description="FHA" evidence="3">
    <location>
        <begin position="317"/>
        <end position="376"/>
    </location>
</feature>
<dbReference type="EMBL" id="WKMX01000008">
    <property type="protein sequence ID" value="MRZ06430.1"/>
    <property type="molecule type" value="Genomic_DNA"/>
</dbReference>
<organism evidence="5 8">
    <name type="scientific">Parabacteroides distasonis</name>
    <dbReference type="NCBI Taxonomy" id="823"/>
    <lineage>
        <taxon>Bacteria</taxon>
        <taxon>Pseudomonadati</taxon>
        <taxon>Bacteroidota</taxon>
        <taxon>Bacteroidia</taxon>
        <taxon>Bacteroidales</taxon>
        <taxon>Tannerellaceae</taxon>
        <taxon>Parabacteroides</taxon>
    </lineage>
</organism>
<dbReference type="GO" id="GO:0004181">
    <property type="term" value="F:metallocarboxypeptidase activity"/>
    <property type="evidence" value="ECO:0007669"/>
    <property type="project" value="InterPro"/>
</dbReference>
<dbReference type="PROSITE" id="PS50006">
    <property type="entry name" value="FHA_DOMAIN"/>
    <property type="match status" value="1"/>
</dbReference>
<keyword evidence="5" id="KW-0378">Hydrolase</keyword>
<evidence type="ECO:0000313" key="9">
    <source>
        <dbReference type="Proteomes" id="UP000450599"/>
    </source>
</evidence>
<dbReference type="EMBL" id="WKMW01000008">
    <property type="protein sequence ID" value="MRY84610.1"/>
    <property type="molecule type" value="Genomic_DNA"/>
</dbReference>
<gene>
    <name evidence="5" type="ORF">ERS852560_01129</name>
    <name evidence="7" type="ORF">GKD54_09395</name>
    <name evidence="6" type="ORF">GKD58_10145</name>
</gene>
<dbReference type="PROSITE" id="PS52035">
    <property type="entry name" value="PEPTIDASE_M14"/>
    <property type="match status" value="1"/>
</dbReference>
<evidence type="ECO:0000259" key="3">
    <source>
        <dbReference type="PROSITE" id="PS50006"/>
    </source>
</evidence>
<dbReference type="Gene3D" id="3.40.630.10">
    <property type="entry name" value="Zn peptidases"/>
    <property type="match status" value="1"/>
</dbReference>
<evidence type="ECO:0000313" key="5">
    <source>
        <dbReference type="EMBL" id="CUP97950.1"/>
    </source>
</evidence>
<accession>A0A174SS30</accession>
<dbReference type="GO" id="GO:0006508">
    <property type="term" value="P:proteolysis"/>
    <property type="evidence" value="ECO:0007669"/>
    <property type="project" value="InterPro"/>
</dbReference>
<dbReference type="Gene3D" id="3.40.50.880">
    <property type="match status" value="1"/>
</dbReference>
<evidence type="ECO:0000256" key="2">
    <source>
        <dbReference type="SAM" id="SignalP"/>
    </source>
</evidence>
<evidence type="ECO:0000256" key="1">
    <source>
        <dbReference type="PROSITE-ProRule" id="PRU01379"/>
    </source>
</evidence>
<dbReference type="Proteomes" id="UP000471216">
    <property type="component" value="Unassembled WGS sequence"/>
</dbReference>
<dbReference type="InterPro" id="IPR000834">
    <property type="entry name" value="Peptidase_M14"/>
</dbReference>
<feature type="active site" description="Proton donor/acceptor" evidence="1">
    <location>
        <position position="337"/>
    </location>
</feature>
<dbReference type="AlphaFoldDB" id="A0A174SS30"/>
<dbReference type="InterPro" id="IPR029062">
    <property type="entry name" value="Class_I_gatase-like"/>
</dbReference>
<reference evidence="5 8" key="1">
    <citation type="submission" date="2015-09" db="EMBL/GenBank/DDBJ databases">
        <authorList>
            <consortium name="Pathogen Informatics"/>
        </authorList>
    </citation>
    <scope>NUCLEOTIDE SEQUENCE [LARGE SCALE GENOMIC DNA]</scope>
    <source>
        <strain evidence="5 8">2789STDY5834948</strain>
    </source>
</reference>
<dbReference type="Proteomes" id="UP000095332">
    <property type="component" value="Unassembled WGS sequence"/>
</dbReference>
<evidence type="ECO:0000313" key="6">
    <source>
        <dbReference type="EMBL" id="MRY84610.1"/>
    </source>
</evidence>